<keyword evidence="3" id="KW-1185">Reference proteome</keyword>
<accession>M5G6Y2</accession>
<proteinExistence type="predicted"/>
<gene>
    <name evidence="2" type="ORF">DACRYDRAFT_102968</name>
</gene>
<feature type="compositionally biased region" description="Polar residues" evidence="1">
    <location>
        <begin position="1"/>
        <end position="12"/>
    </location>
</feature>
<feature type="region of interest" description="Disordered" evidence="1">
    <location>
        <begin position="116"/>
        <end position="139"/>
    </location>
</feature>
<evidence type="ECO:0000313" key="3">
    <source>
        <dbReference type="Proteomes" id="UP000030653"/>
    </source>
</evidence>
<organism evidence="2 3">
    <name type="scientific">Dacryopinax primogenitus (strain DJM 731)</name>
    <name type="common">Brown rot fungus</name>
    <dbReference type="NCBI Taxonomy" id="1858805"/>
    <lineage>
        <taxon>Eukaryota</taxon>
        <taxon>Fungi</taxon>
        <taxon>Dikarya</taxon>
        <taxon>Basidiomycota</taxon>
        <taxon>Agaricomycotina</taxon>
        <taxon>Dacrymycetes</taxon>
        <taxon>Dacrymycetales</taxon>
        <taxon>Dacrymycetaceae</taxon>
        <taxon>Dacryopinax</taxon>
    </lineage>
</organism>
<dbReference type="GeneID" id="63682757"/>
<protein>
    <submittedName>
        <fullName evidence="2">Uncharacterized protein</fullName>
    </submittedName>
</protein>
<dbReference type="Proteomes" id="UP000030653">
    <property type="component" value="Unassembled WGS sequence"/>
</dbReference>
<dbReference type="RefSeq" id="XP_040632905.1">
    <property type="nucleotide sequence ID" value="XM_040767695.1"/>
</dbReference>
<reference evidence="2 3" key="1">
    <citation type="journal article" date="2012" name="Science">
        <title>The Paleozoic origin of enzymatic lignin decomposition reconstructed from 31 fungal genomes.</title>
        <authorList>
            <person name="Floudas D."/>
            <person name="Binder M."/>
            <person name="Riley R."/>
            <person name="Barry K."/>
            <person name="Blanchette R.A."/>
            <person name="Henrissat B."/>
            <person name="Martinez A.T."/>
            <person name="Otillar R."/>
            <person name="Spatafora J.W."/>
            <person name="Yadav J.S."/>
            <person name="Aerts A."/>
            <person name="Benoit I."/>
            <person name="Boyd A."/>
            <person name="Carlson A."/>
            <person name="Copeland A."/>
            <person name="Coutinho P.M."/>
            <person name="de Vries R.P."/>
            <person name="Ferreira P."/>
            <person name="Findley K."/>
            <person name="Foster B."/>
            <person name="Gaskell J."/>
            <person name="Glotzer D."/>
            <person name="Gorecki P."/>
            <person name="Heitman J."/>
            <person name="Hesse C."/>
            <person name="Hori C."/>
            <person name="Igarashi K."/>
            <person name="Jurgens J.A."/>
            <person name="Kallen N."/>
            <person name="Kersten P."/>
            <person name="Kohler A."/>
            <person name="Kuees U."/>
            <person name="Kumar T.K.A."/>
            <person name="Kuo A."/>
            <person name="LaButti K."/>
            <person name="Larrondo L.F."/>
            <person name="Lindquist E."/>
            <person name="Ling A."/>
            <person name="Lombard V."/>
            <person name="Lucas S."/>
            <person name="Lundell T."/>
            <person name="Martin R."/>
            <person name="McLaughlin D.J."/>
            <person name="Morgenstern I."/>
            <person name="Morin E."/>
            <person name="Murat C."/>
            <person name="Nagy L.G."/>
            <person name="Nolan M."/>
            <person name="Ohm R.A."/>
            <person name="Patyshakuliyeva A."/>
            <person name="Rokas A."/>
            <person name="Ruiz-Duenas F.J."/>
            <person name="Sabat G."/>
            <person name="Salamov A."/>
            <person name="Samejima M."/>
            <person name="Schmutz J."/>
            <person name="Slot J.C."/>
            <person name="St John F."/>
            <person name="Stenlid J."/>
            <person name="Sun H."/>
            <person name="Sun S."/>
            <person name="Syed K."/>
            <person name="Tsang A."/>
            <person name="Wiebenga A."/>
            <person name="Young D."/>
            <person name="Pisabarro A."/>
            <person name="Eastwood D.C."/>
            <person name="Martin F."/>
            <person name="Cullen D."/>
            <person name="Grigoriev I.V."/>
            <person name="Hibbett D.S."/>
        </authorList>
    </citation>
    <scope>NUCLEOTIDE SEQUENCE [LARGE SCALE GENOMIC DNA]</scope>
    <source>
        <strain evidence="2 3">DJM-731 SS1</strain>
    </source>
</reference>
<dbReference type="HOGENOM" id="CLU_665671_0_0_1"/>
<dbReference type="AlphaFoldDB" id="M5G6Y2"/>
<name>M5G6Y2_DACPD</name>
<evidence type="ECO:0000256" key="1">
    <source>
        <dbReference type="SAM" id="MobiDB-lite"/>
    </source>
</evidence>
<feature type="region of interest" description="Disordered" evidence="1">
    <location>
        <begin position="1"/>
        <end position="39"/>
    </location>
</feature>
<evidence type="ECO:0000313" key="2">
    <source>
        <dbReference type="EMBL" id="EJU06011.1"/>
    </source>
</evidence>
<sequence>MARRTFATTSSIMPPLGHDSRPPPPTWPGNAQPVNAPSPPHDWHTIFADVPHVTNQVETVSRTVRALLASQGLQLEDMQRYLTVTFNPEGAKRETGTSAPPAAATSSLVPYRGLNIRPQHNEVPSPMGDRRRPQDRYTGNIPMSVRQSALVEKLWSIFGIPLNAASAQSSSAQPENPPAFPAYLLPQPAPQLPASASATAAEPEAELPNLDSRYLPCNYTFTCDCLVDGTPPNALPRPTSFTNSLLSKLGVIQSSTNDSLDVAVAALRETLSLNMRILGVLEDIRGKLITMNGKDRLATTGRHSSEEPSGSTKWYYGDTAVNNRYKVVGAFVHAFVAAVCCHMESLGVTVRGSRATSMDRYTAVVKEIMAGTNNTRYYEDTQVKRHDIQECLQLLCTDRKYAVPMVTATQISE</sequence>
<dbReference type="EMBL" id="JH795855">
    <property type="protein sequence ID" value="EJU06011.1"/>
    <property type="molecule type" value="Genomic_DNA"/>
</dbReference>